<dbReference type="Proteomes" id="UP000185491">
    <property type="component" value="Chromosome"/>
</dbReference>
<accession>A0A1L7D2L3</accession>
<evidence type="ECO:0000313" key="3">
    <source>
        <dbReference type="Proteomes" id="UP000185491"/>
    </source>
</evidence>
<dbReference type="Gene3D" id="3.90.950.20">
    <property type="entry name" value="CinA-like"/>
    <property type="match status" value="1"/>
</dbReference>
<reference evidence="2 3" key="1">
    <citation type="submission" date="2014-08" db="EMBL/GenBank/DDBJ databases">
        <title>Complete genome sequence of Corynebacterium phocae M408/89/1(T)(=DSM 44612(T)), isolated from the common seal (Phoca vitulina).</title>
        <authorList>
            <person name="Ruckert C."/>
            <person name="Albersmeier A."/>
            <person name="Winkler A."/>
            <person name="Kalinowski J."/>
        </authorList>
    </citation>
    <scope>NUCLEOTIDE SEQUENCE [LARGE SCALE GENOMIC DNA]</scope>
    <source>
        <strain evidence="2 3">M408/89/1</strain>
    </source>
</reference>
<feature type="domain" description="CinA C-terminal" evidence="1">
    <location>
        <begin position="3"/>
        <end position="150"/>
    </location>
</feature>
<dbReference type="OrthoDB" id="1253990at2"/>
<dbReference type="SUPFAM" id="SSF142433">
    <property type="entry name" value="CinA-like"/>
    <property type="match status" value="1"/>
</dbReference>
<keyword evidence="3" id="KW-1185">Reference proteome</keyword>
<dbReference type="NCBIfam" id="TIGR00199">
    <property type="entry name" value="PncC_domain"/>
    <property type="match status" value="1"/>
</dbReference>
<gene>
    <name evidence="2" type="ORF">CPHO_05010</name>
</gene>
<name>A0A1L7D2L3_9CORY</name>
<evidence type="ECO:0000313" key="2">
    <source>
        <dbReference type="EMBL" id="APT92358.1"/>
    </source>
</evidence>
<protein>
    <submittedName>
        <fullName evidence="2">Competence protein</fullName>
    </submittedName>
</protein>
<dbReference type="AlphaFoldDB" id="A0A1L7D2L3"/>
<sequence>MTAENVLTVLKARGETLAFCESLTAGLAAASVGSVPGASHALRGGLVTYATEVKAAFLGTTVKALEAQGVVSALTAKDMAVAAVRHCGSTWGISLTGVAGPDLQEGHPPGTVFVGIAHHGGTVETFLATGLYGSREEIRTGAVTFALSTFLGILEKS</sequence>
<dbReference type="STRING" id="161895.CPHO_05010"/>
<dbReference type="KEGG" id="cpho:CPHO_05010"/>
<evidence type="ECO:0000259" key="1">
    <source>
        <dbReference type="Pfam" id="PF02464"/>
    </source>
</evidence>
<dbReference type="InterPro" id="IPR008136">
    <property type="entry name" value="CinA_C"/>
</dbReference>
<proteinExistence type="predicted"/>
<dbReference type="Pfam" id="PF02464">
    <property type="entry name" value="CinA"/>
    <property type="match status" value="1"/>
</dbReference>
<dbReference type="InterPro" id="IPR036653">
    <property type="entry name" value="CinA-like_C"/>
</dbReference>
<dbReference type="RefSeq" id="WP_075733737.1">
    <property type="nucleotide sequence ID" value="NZ_CP009249.1"/>
</dbReference>
<organism evidence="2 3">
    <name type="scientific">Corynebacterium phocae</name>
    <dbReference type="NCBI Taxonomy" id="161895"/>
    <lineage>
        <taxon>Bacteria</taxon>
        <taxon>Bacillati</taxon>
        <taxon>Actinomycetota</taxon>
        <taxon>Actinomycetes</taxon>
        <taxon>Mycobacteriales</taxon>
        <taxon>Corynebacteriaceae</taxon>
        <taxon>Corynebacterium</taxon>
    </lineage>
</organism>
<dbReference type="EMBL" id="CP009249">
    <property type="protein sequence ID" value="APT92358.1"/>
    <property type="molecule type" value="Genomic_DNA"/>
</dbReference>